<dbReference type="Proteomes" id="UP000008383">
    <property type="component" value="Unassembled WGS sequence"/>
</dbReference>
<feature type="compositionally biased region" description="Low complexity" evidence="2">
    <location>
        <begin position="17"/>
        <end position="32"/>
    </location>
</feature>
<feature type="compositionally biased region" description="Low complexity" evidence="2">
    <location>
        <begin position="287"/>
        <end position="315"/>
    </location>
</feature>
<feature type="coiled-coil region" evidence="1">
    <location>
        <begin position="79"/>
        <end position="110"/>
    </location>
</feature>
<dbReference type="InterPro" id="IPR055449">
    <property type="entry name" value="Iec3-like_M"/>
</dbReference>
<sequence length="393" mass="42826">MSNDTESLDMAETQSMPDAEPVAAAAAAAAAPASPAVTRSFKSFKKVIDWMILTVDSSRRKYGKQKIKFEAVMKDSTALAREEMRIHDLSKRLREQNDQLLELLLELNNTVHIPRSLRYDLNKEEDSQLHTTMSDQPDSIPIVECDAQTARAKLNEAKQKLLAGEMTADECKELELSMLKSNTFAPTASITSLLKNVPHTTPSSDDAAAQDNDLEASLGFIHPEDDVDYLIPSEPRRIDLTNARSTSKHLPVADREKALLIRNPSSVYNWLRKNKPQVFAHDPEAPPAGTSSANAAGGGSAQSEKPAAASRPSSTRSKRASAQAPKEEEVYDEDGVLVDVVEPTANAGSGGSRAKRKREEDGVYHPKGGNRGRKKRDDKRAKRPSTASTAAAS</sequence>
<dbReference type="GeneID" id="9580818"/>
<accession>D4DJI7</accession>
<dbReference type="AlphaFoldDB" id="D4DJI7"/>
<dbReference type="GO" id="GO:0006338">
    <property type="term" value="P:chromatin remodeling"/>
    <property type="evidence" value="ECO:0007669"/>
    <property type="project" value="InterPro"/>
</dbReference>
<organism evidence="5 6">
    <name type="scientific">Trichophyton verrucosum (strain HKI 0517)</name>
    <dbReference type="NCBI Taxonomy" id="663202"/>
    <lineage>
        <taxon>Eukaryota</taxon>
        <taxon>Fungi</taxon>
        <taxon>Dikarya</taxon>
        <taxon>Ascomycota</taxon>
        <taxon>Pezizomycotina</taxon>
        <taxon>Eurotiomycetes</taxon>
        <taxon>Eurotiomycetidae</taxon>
        <taxon>Onygenales</taxon>
        <taxon>Arthrodermataceae</taxon>
        <taxon>Trichophyton</taxon>
    </lineage>
</organism>
<comment type="caution">
    <text evidence="5">The sequence shown here is derived from an EMBL/GenBank/DDBJ whole genome shotgun (WGS) entry which is preliminary data.</text>
</comment>
<name>D4DJI7_TRIVH</name>
<evidence type="ECO:0000256" key="2">
    <source>
        <dbReference type="SAM" id="MobiDB-lite"/>
    </source>
</evidence>
<dbReference type="OrthoDB" id="1650at2759"/>
<dbReference type="RefSeq" id="XP_003018665.1">
    <property type="nucleotide sequence ID" value="XM_003018619.1"/>
</dbReference>
<evidence type="ECO:0000313" key="5">
    <source>
        <dbReference type="EMBL" id="EFE38020.1"/>
    </source>
</evidence>
<evidence type="ECO:0000259" key="4">
    <source>
        <dbReference type="Pfam" id="PF24244"/>
    </source>
</evidence>
<dbReference type="EMBL" id="ACYE01000437">
    <property type="protein sequence ID" value="EFE38020.1"/>
    <property type="molecule type" value="Genomic_DNA"/>
</dbReference>
<evidence type="ECO:0000313" key="6">
    <source>
        <dbReference type="Proteomes" id="UP000008383"/>
    </source>
</evidence>
<reference evidence="6" key="1">
    <citation type="journal article" date="2011" name="Genome Biol.">
        <title>Comparative and functional genomics provide insights into the pathogenicity of dermatophytic fungi.</title>
        <authorList>
            <person name="Burmester A."/>
            <person name="Shelest E."/>
            <person name="Gloeckner G."/>
            <person name="Heddergott C."/>
            <person name="Schindler S."/>
            <person name="Staib P."/>
            <person name="Heidel A."/>
            <person name="Felder M."/>
            <person name="Petzold A."/>
            <person name="Szafranski K."/>
            <person name="Feuermann M."/>
            <person name="Pedruzzi I."/>
            <person name="Priebe S."/>
            <person name="Groth M."/>
            <person name="Winkler R."/>
            <person name="Li W."/>
            <person name="Kniemeyer O."/>
            <person name="Schroeckh V."/>
            <person name="Hertweck C."/>
            <person name="Hube B."/>
            <person name="White T.C."/>
            <person name="Platzer M."/>
            <person name="Guthke R."/>
            <person name="Heitman J."/>
            <person name="Woestemeyer J."/>
            <person name="Zipfel P.F."/>
            <person name="Monod M."/>
            <person name="Brakhage A.A."/>
        </authorList>
    </citation>
    <scope>NUCLEOTIDE SEQUENCE [LARGE SCALE GENOMIC DNA]</scope>
    <source>
        <strain evidence="6">HKI 0517</strain>
    </source>
</reference>
<dbReference type="Pfam" id="PF24244">
    <property type="entry name" value="Iec3-like_M"/>
    <property type="match status" value="1"/>
</dbReference>
<feature type="region of interest" description="Disordered" evidence="2">
    <location>
        <begin position="1"/>
        <end position="32"/>
    </location>
</feature>
<feature type="region of interest" description="Disordered" evidence="2">
    <location>
        <begin position="279"/>
        <end position="393"/>
    </location>
</feature>
<protein>
    <recommendedName>
        <fullName evidence="7">IEC3 subunit of the Ino80 complex, chromatin re-modelling-domain-containing protein</fullName>
    </recommendedName>
</protein>
<feature type="domain" description="INO80 complex subunit 3 N-terminal" evidence="3">
    <location>
        <begin position="57"/>
        <end position="124"/>
    </location>
</feature>
<proteinExistence type="predicted"/>
<dbReference type="GO" id="GO:0031011">
    <property type="term" value="C:Ino80 complex"/>
    <property type="evidence" value="ECO:0007669"/>
    <property type="project" value="InterPro"/>
</dbReference>
<dbReference type="Pfam" id="PF14612">
    <property type="entry name" value="Ino80_Iec3"/>
    <property type="match status" value="1"/>
</dbReference>
<feature type="compositionally biased region" description="Basic residues" evidence="2">
    <location>
        <begin position="368"/>
        <end position="383"/>
    </location>
</feature>
<evidence type="ECO:0000259" key="3">
    <source>
        <dbReference type="Pfam" id="PF14612"/>
    </source>
</evidence>
<dbReference type="HOGENOM" id="CLU_038623_0_0_1"/>
<dbReference type="InterPro" id="IPR032742">
    <property type="entry name" value="Iec3_N"/>
</dbReference>
<evidence type="ECO:0000256" key="1">
    <source>
        <dbReference type="SAM" id="Coils"/>
    </source>
</evidence>
<evidence type="ECO:0008006" key="7">
    <source>
        <dbReference type="Google" id="ProtNLM"/>
    </source>
</evidence>
<keyword evidence="1" id="KW-0175">Coiled coil</keyword>
<feature type="domain" description="INO80 complex subunit 3-like middle region" evidence="4">
    <location>
        <begin position="189"/>
        <end position="284"/>
    </location>
</feature>
<keyword evidence="6" id="KW-1185">Reference proteome</keyword>
<dbReference type="KEGG" id="tve:TRV_07355"/>
<gene>
    <name evidence="5" type="ORF">TRV_07355</name>
</gene>